<dbReference type="AlphaFoldDB" id="T0ZH24"/>
<reference evidence="2" key="2">
    <citation type="journal article" date="2014" name="ISME J.">
        <title>Microbial stratification in low pH oxic and suboxic macroscopic growths along an acid mine drainage.</title>
        <authorList>
            <person name="Mendez-Garcia C."/>
            <person name="Mesa V."/>
            <person name="Sprenger R.R."/>
            <person name="Richter M."/>
            <person name="Diez M.S."/>
            <person name="Solano J."/>
            <person name="Bargiela R."/>
            <person name="Golyshina O.V."/>
            <person name="Manteca A."/>
            <person name="Ramos J.L."/>
            <person name="Gallego J.R."/>
            <person name="Llorente I."/>
            <person name="Martins Dos Santos V.A."/>
            <person name="Jensen O.N."/>
            <person name="Pelaez A.I."/>
            <person name="Sanchez J."/>
            <person name="Ferrer M."/>
        </authorList>
    </citation>
    <scope>NUCLEOTIDE SEQUENCE</scope>
</reference>
<dbReference type="InterPro" id="IPR001544">
    <property type="entry name" value="Aminotrans_IV"/>
</dbReference>
<dbReference type="InterPro" id="IPR043131">
    <property type="entry name" value="BCAT-like_N"/>
</dbReference>
<keyword evidence="2" id="KW-0032">Aminotransferase</keyword>
<protein>
    <submittedName>
        <fullName evidence="2">D-alanine aminotransferase</fullName>
    </submittedName>
</protein>
<reference evidence="2" key="1">
    <citation type="submission" date="2013-08" db="EMBL/GenBank/DDBJ databases">
        <authorList>
            <person name="Mendez C."/>
            <person name="Richter M."/>
            <person name="Ferrer M."/>
            <person name="Sanchez J."/>
        </authorList>
    </citation>
    <scope>NUCLEOTIDE SEQUENCE</scope>
</reference>
<dbReference type="InterPro" id="IPR036038">
    <property type="entry name" value="Aminotransferase-like"/>
</dbReference>
<evidence type="ECO:0000256" key="1">
    <source>
        <dbReference type="ARBA" id="ARBA00009320"/>
    </source>
</evidence>
<comment type="caution">
    <text evidence="2">The sequence shown here is derived from an EMBL/GenBank/DDBJ whole genome shotgun (WGS) entry which is preliminary data.</text>
</comment>
<dbReference type="PANTHER" id="PTHR42743">
    <property type="entry name" value="AMINO-ACID AMINOTRANSFERASE"/>
    <property type="match status" value="1"/>
</dbReference>
<keyword evidence="2" id="KW-0808">Transferase</keyword>
<gene>
    <name evidence="2" type="ORF">B2A_09765</name>
</gene>
<proteinExistence type="inferred from homology"/>
<dbReference type="PANTHER" id="PTHR42743:SF11">
    <property type="entry name" value="AMINODEOXYCHORISMATE LYASE"/>
    <property type="match status" value="1"/>
</dbReference>
<feature type="non-terminal residue" evidence="2">
    <location>
        <position position="126"/>
    </location>
</feature>
<dbReference type="SUPFAM" id="SSF56752">
    <property type="entry name" value="D-aminoacid aminotransferase-like PLP-dependent enzymes"/>
    <property type="match status" value="1"/>
</dbReference>
<dbReference type="GO" id="GO:0046394">
    <property type="term" value="P:carboxylic acid biosynthetic process"/>
    <property type="evidence" value="ECO:0007669"/>
    <property type="project" value="UniProtKB-ARBA"/>
</dbReference>
<sequence length="126" mass="13763">MFSGTAILRSSELIIALWQFFDSVEVRATVSEDFVEKVWLNGYLLDREEAKISVFDHGLVCGDGVFETIGVYGGVAFALNKHLERLQRSAAGIGLPSLDLKLISGGAMALLLANRCIDCKLRITVT</sequence>
<name>T0ZH24_9ZZZZ</name>
<comment type="similarity">
    <text evidence="1">Belongs to the class-IV pyridoxal-phosphate-dependent aminotransferase family.</text>
</comment>
<organism evidence="2">
    <name type="scientific">mine drainage metagenome</name>
    <dbReference type="NCBI Taxonomy" id="410659"/>
    <lineage>
        <taxon>unclassified sequences</taxon>
        <taxon>metagenomes</taxon>
        <taxon>ecological metagenomes</taxon>
    </lineage>
</organism>
<dbReference type="EMBL" id="AUZZ01007060">
    <property type="protein sequence ID" value="EQD43692.1"/>
    <property type="molecule type" value="Genomic_DNA"/>
</dbReference>
<dbReference type="Gene3D" id="3.30.470.10">
    <property type="match status" value="1"/>
</dbReference>
<dbReference type="GO" id="GO:0005829">
    <property type="term" value="C:cytosol"/>
    <property type="evidence" value="ECO:0007669"/>
    <property type="project" value="TreeGrafter"/>
</dbReference>
<dbReference type="InterPro" id="IPR050571">
    <property type="entry name" value="Class-IV_PLP-Dep_Aminotrnsfr"/>
</dbReference>
<dbReference type="Pfam" id="PF01063">
    <property type="entry name" value="Aminotran_4"/>
    <property type="match status" value="1"/>
</dbReference>
<accession>T0ZH24</accession>
<evidence type="ECO:0000313" key="2">
    <source>
        <dbReference type="EMBL" id="EQD43692.1"/>
    </source>
</evidence>
<dbReference type="GO" id="GO:0008483">
    <property type="term" value="F:transaminase activity"/>
    <property type="evidence" value="ECO:0007669"/>
    <property type="project" value="UniProtKB-KW"/>
</dbReference>